<feature type="domain" description="HTH arsR-type" evidence="4">
    <location>
        <begin position="6"/>
        <end position="100"/>
    </location>
</feature>
<accession>F8A723</accession>
<dbReference type="Proteomes" id="UP000000485">
    <property type="component" value="Chromosome"/>
</dbReference>
<dbReference type="InterPro" id="IPR036390">
    <property type="entry name" value="WH_DNA-bd_sf"/>
</dbReference>
<dbReference type="Gene3D" id="1.10.10.10">
    <property type="entry name" value="Winged helix-like DNA-binding domain superfamily/Winged helix DNA-binding domain"/>
    <property type="match status" value="1"/>
</dbReference>
<dbReference type="STRING" id="593907.Celgi_3018"/>
<keyword evidence="3" id="KW-0804">Transcription</keyword>
<organism evidence="5 6">
    <name type="scientific">Cellulomonas gilvus (strain ATCC 13127 / NRRL B-14078)</name>
    <name type="common">Cellvibrio gilvus</name>
    <dbReference type="NCBI Taxonomy" id="593907"/>
    <lineage>
        <taxon>Bacteria</taxon>
        <taxon>Bacillati</taxon>
        <taxon>Actinomycetota</taxon>
        <taxon>Actinomycetes</taxon>
        <taxon>Micrococcales</taxon>
        <taxon>Cellulomonadaceae</taxon>
        <taxon>Cellulomonas</taxon>
    </lineage>
</organism>
<dbReference type="eggNOG" id="COG0640">
    <property type="taxonomic scope" value="Bacteria"/>
</dbReference>
<evidence type="ECO:0000256" key="1">
    <source>
        <dbReference type="ARBA" id="ARBA00023015"/>
    </source>
</evidence>
<reference evidence="6" key="1">
    <citation type="submission" date="2011-04" db="EMBL/GenBank/DDBJ databases">
        <title>Complete sequence of Cellvibrio gilvus ATCC 13127.</title>
        <authorList>
            <person name="Lucas S."/>
            <person name="Han J."/>
            <person name="Lapidus A."/>
            <person name="Cheng J.-F."/>
            <person name="Goodwin L."/>
            <person name="Pitluck S."/>
            <person name="Peters L."/>
            <person name="Munk A."/>
            <person name="Detter J.C."/>
            <person name="Han C."/>
            <person name="Tapia R."/>
            <person name="Land M."/>
            <person name="Hauser L."/>
            <person name="Kyrpides N."/>
            <person name="Ivanova N."/>
            <person name="Ovchinnikova G."/>
            <person name="Pagani I."/>
            <person name="Mead D."/>
            <person name="Brumm P."/>
            <person name="Woyke T."/>
        </authorList>
    </citation>
    <scope>NUCLEOTIDE SEQUENCE [LARGE SCALE GENOMIC DNA]</scope>
    <source>
        <strain evidence="6">ATCC 13127 / NRRL B-14078</strain>
    </source>
</reference>
<proteinExistence type="predicted"/>
<dbReference type="SUPFAM" id="SSF46785">
    <property type="entry name" value="Winged helix' DNA-binding domain"/>
    <property type="match status" value="1"/>
</dbReference>
<evidence type="ECO:0000259" key="4">
    <source>
        <dbReference type="PROSITE" id="PS50987"/>
    </source>
</evidence>
<keyword evidence="6" id="KW-1185">Reference proteome</keyword>
<dbReference type="OrthoDB" id="3401849at2"/>
<dbReference type="InterPro" id="IPR036388">
    <property type="entry name" value="WH-like_DNA-bd_sf"/>
</dbReference>
<dbReference type="GO" id="GO:0003700">
    <property type="term" value="F:DNA-binding transcription factor activity"/>
    <property type="evidence" value="ECO:0007669"/>
    <property type="project" value="InterPro"/>
</dbReference>
<dbReference type="SMART" id="SM00418">
    <property type="entry name" value="HTH_ARSR"/>
    <property type="match status" value="1"/>
</dbReference>
<gene>
    <name evidence="5" type="ordered locus">Celgi_3018</name>
</gene>
<name>F8A723_CELGA</name>
<dbReference type="InterPro" id="IPR051081">
    <property type="entry name" value="HTH_MetalResp_TranReg"/>
</dbReference>
<dbReference type="CDD" id="cd00090">
    <property type="entry name" value="HTH_ARSR"/>
    <property type="match status" value="1"/>
</dbReference>
<dbReference type="RefSeq" id="WP_013885027.1">
    <property type="nucleotide sequence ID" value="NC_015671.1"/>
</dbReference>
<sequence>MESTQDDELGVAAAATLYRALGDPTRRLIVQHLFNGPHRVRDLTDHLGLAQSTVSAHVACLRECGLVDAEPQGRATRYSLSEPERLTELLRATEGLLAATGAAVTLCRHLRADDAGSTAAHASGEAVESVGATTAAEAAR</sequence>
<dbReference type="KEGG" id="cga:Celgi_3018"/>
<dbReference type="PROSITE" id="PS50987">
    <property type="entry name" value="HTH_ARSR_2"/>
    <property type="match status" value="1"/>
</dbReference>
<keyword evidence="1" id="KW-0805">Transcription regulation</keyword>
<dbReference type="InterPro" id="IPR011991">
    <property type="entry name" value="ArsR-like_HTH"/>
</dbReference>
<dbReference type="EMBL" id="CP002665">
    <property type="protein sequence ID" value="AEI13510.1"/>
    <property type="molecule type" value="Genomic_DNA"/>
</dbReference>
<evidence type="ECO:0000256" key="3">
    <source>
        <dbReference type="ARBA" id="ARBA00023163"/>
    </source>
</evidence>
<dbReference type="HOGENOM" id="CLU_097806_5_1_11"/>
<dbReference type="InterPro" id="IPR001845">
    <property type="entry name" value="HTH_ArsR_DNA-bd_dom"/>
</dbReference>
<evidence type="ECO:0000313" key="5">
    <source>
        <dbReference type="EMBL" id="AEI13510.1"/>
    </source>
</evidence>
<dbReference type="PANTHER" id="PTHR33154:SF33">
    <property type="entry name" value="TRANSCRIPTIONAL REPRESSOR SDPR"/>
    <property type="match status" value="1"/>
</dbReference>
<keyword evidence="2" id="KW-0238">DNA-binding</keyword>
<dbReference type="AlphaFoldDB" id="F8A723"/>
<protein>
    <submittedName>
        <fullName evidence="5">Regulatory protein ArsR</fullName>
    </submittedName>
</protein>
<dbReference type="NCBIfam" id="NF033788">
    <property type="entry name" value="HTH_metalloreg"/>
    <property type="match status" value="1"/>
</dbReference>
<evidence type="ECO:0000313" key="6">
    <source>
        <dbReference type="Proteomes" id="UP000000485"/>
    </source>
</evidence>
<dbReference type="GO" id="GO:0003677">
    <property type="term" value="F:DNA binding"/>
    <property type="evidence" value="ECO:0007669"/>
    <property type="project" value="UniProtKB-KW"/>
</dbReference>
<dbReference type="PANTHER" id="PTHR33154">
    <property type="entry name" value="TRANSCRIPTIONAL REGULATOR, ARSR FAMILY"/>
    <property type="match status" value="1"/>
</dbReference>
<dbReference type="PRINTS" id="PR00778">
    <property type="entry name" value="HTHARSR"/>
</dbReference>
<dbReference type="Pfam" id="PF01022">
    <property type="entry name" value="HTH_5"/>
    <property type="match status" value="1"/>
</dbReference>
<evidence type="ECO:0000256" key="2">
    <source>
        <dbReference type="ARBA" id="ARBA00023125"/>
    </source>
</evidence>